<dbReference type="AlphaFoldDB" id="A0A7R8ANA6"/>
<keyword evidence="1" id="KW-0812">Transmembrane</keyword>
<keyword evidence="1" id="KW-1133">Transmembrane helix</keyword>
<dbReference type="KEGG" id="apuu:APUU_31605A"/>
<evidence type="ECO:0000256" key="1">
    <source>
        <dbReference type="SAM" id="Phobius"/>
    </source>
</evidence>
<gene>
    <name evidence="2" type="ORF">APUU_31605A</name>
</gene>
<reference evidence="2" key="1">
    <citation type="submission" date="2021-01" db="EMBL/GenBank/DDBJ databases">
        <authorList>
            <consortium name="Aspergillus puulaauensis MK2 genome sequencing consortium"/>
            <person name="Kazuki M."/>
            <person name="Futagami T."/>
        </authorList>
    </citation>
    <scope>NUCLEOTIDE SEQUENCE</scope>
    <source>
        <strain evidence="2">MK2</strain>
    </source>
</reference>
<proteinExistence type="predicted"/>
<sequence>MTDSHHPKHPTMALVRDPWFWRRFSRAVHLDEEVRTPTEEKQTTIWSDNWLDSQRRKRRKSALCGCLICVAIAVFIAAVVVVIWWFWAHNWLQDKPS</sequence>
<protein>
    <submittedName>
        <fullName evidence="2">Uncharacterized protein</fullName>
    </submittedName>
</protein>
<keyword evidence="3" id="KW-1185">Reference proteome</keyword>
<name>A0A7R8ANA6_9EURO</name>
<reference evidence="2" key="2">
    <citation type="submission" date="2021-02" db="EMBL/GenBank/DDBJ databases">
        <title>Aspergillus puulaauensis MK2 genome sequence.</title>
        <authorList>
            <person name="Futagami T."/>
            <person name="Mori K."/>
            <person name="Kadooka C."/>
            <person name="Tanaka T."/>
        </authorList>
    </citation>
    <scope>NUCLEOTIDE SEQUENCE</scope>
    <source>
        <strain evidence="2">MK2</strain>
    </source>
</reference>
<evidence type="ECO:0000313" key="2">
    <source>
        <dbReference type="EMBL" id="BCS23380.1"/>
    </source>
</evidence>
<accession>A0A7R8ANA6</accession>
<dbReference type="RefSeq" id="XP_041555574.1">
    <property type="nucleotide sequence ID" value="XM_041702828.1"/>
</dbReference>
<keyword evidence="1" id="KW-0472">Membrane</keyword>
<dbReference type="EMBL" id="AP024445">
    <property type="protein sequence ID" value="BCS23380.1"/>
    <property type="molecule type" value="Genomic_DNA"/>
</dbReference>
<organism evidence="2 3">
    <name type="scientific">Aspergillus puulaauensis</name>
    <dbReference type="NCBI Taxonomy" id="1220207"/>
    <lineage>
        <taxon>Eukaryota</taxon>
        <taxon>Fungi</taxon>
        <taxon>Dikarya</taxon>
        <taxon>Ascomycota</taxon>
        <taxon>Pezizomycotina</taxon>
        <taxon>Eurotiomycetes</taxon>
        <taxon>Eurotiomycetidae</taxon>
        <taxon>Eurotiales</taxon>
        <taxon>Aspergillaceae</taxon>
        <taxon>Aspergillus</taxon>
    </lineage>
</organism>
<feature type="transmembrane region" description="Helical" evidence="1">
    <location>
        <begin position="62"/>
        <end position="87"/>
    </location>
</feature>
<dbReference type="Proteomes" id="UP000654913">
    <property type="component" value="Chromosome 3"/>
</dbReference>
<dbReference type="OrthoDB" id="5353310at2759"/>
<evidence type="ECO:0000313" key="3">
    <source>
        <dbReference type="Proteomes" id="UP000654913"/>
    </source>
</evidence>
<dbReference type="GeneID" id="64973385"/>